<evidence type="ECO:0000259" key="1">
    <source>
        <dbReference type="Pfam" id="PF00149"/>
    </source>
</evidence>
<organism evidence="2 3">
    <name type="scientific">Merdimonas faecis</name>
    <dbReference type="NCBI Taxonomy" id="1653435"/>
    <lineage>
        <taxon>Bacteria</taxon>
        <taxon>Bacillati</taxon>
        <taxon>Bacillota</taxon>
        <taxon>Clostridia</taxon>
        <taxon>Lachnospirales</taxon>
        <taxon>Lachnospiraceae</taxon>
        <taxon>Merdimonas</taxon>
    </lineage>
</organism>
<dbReference type="GO" id="GO:0016787">
    <property type="term" value="F:hydrolase activity"/>
    <property type="evidence" value="ECO:0007669"/>
    <property type="project" value="InterPro"/>
</dbReference>
<evidence type="ECO:0000313" key="3">
    <source>
        <dbReference type="Proteomes" id="UP000813420"/>
    </source>
</evidence>
<reference evidence="2" key="2">
    <citation type="submission" date="2021-09" db="EMBL/GenBank/DDBJ databases">
        <authorList>
            <person name="Gilroy R."/>
        </authorList>
    </citation>
    <scope>NUCLEOTIDE SEQUENCE</scope>
    <source>
        <strain evidence="2">USAMLcec4-12693</strain>
    </source>
</reference>
<proteinExistence type="predicted"/>
<name>A0A9D3AK28_9FIRM</name>
<comment type="caution">
    <text evidence="2">The sequence shown here is derived from an EMBL/GenBank/DDBJ whole genome shotgun (WGS) entry which is preliminary data.</text>
</comment>
<dbReference type="SUPFAM" id="SSF56300">
    <property type="entry name" value="Metallo-dependent phosphatases"/>
    <property type="match status" value="1"/>
</dbReference>
<accession>A0A9D3AK28</accession>
<dbReference type="Proteomes" id="UP000813420">
    <property type="component" value="Unassembled WGS sequence"/>
</dbReference>
<dbReference type="Gene3D" id="3.60.21.10">
    <property type="match status" value="1"/>
</dbReference>
<protein>
    <submittedName>
        <fullName evidence="2">Serine/threonine protein phosphatase</fullName>
    </submittedName>
</protein>
<dbReference type="InterPro" id="IPR004843">
    <property type="entry name" value="Calcineurin-like_PHP"/>
</dbReference>
<sequence>MFEKRQLDQAFQDAAVLPLSASSRYALFSDCHRGNGLTGDNFLKNQHLYAAALRYYYENDFTYIELGDGDELWENRSFSSIKEAHASTFQMLARFYEDQRLYLLYGNHDMSKRSRGFSMQCNSFHPCITCRKEPLFPGIRFHSGLVLKNQEPGPDLYLTHGHQADFLNSVLWRQARFLVRYLWSPLERVGFLDPSDPSRKNKKKERIEKSLSGWAKANQCILIAGHTHRPVLEASSCYYNTGSCVRPGYITCIEISQLTATLIKWTIGIRTDLSLSVSREILAGPVSLKDGGCFPGAPAAAPMQKDL</sequence>
<evidence type="ECO:0000313" key="2">
    <source>
        <dbReference type="EMBL" id="HJH50403.1"/>
    </source>
</evidence>
<feature type="domain" description="Calcineurin-like phosphoesterase" evidence="1">
    <location>
        <begin position="24"/>
        <end position="230"/>
    </location>
</feature>
<gene>
    <name evidence="2" type="ORF">K8V39_09075</name>
</gene>
<dbReference type="AlphaFoldDB" id="A0A9D3AK28"/>
<dbReference type="RefSeq" id="WP_277272328.1">
    <property type="nucleotide sequence ID" value="NZ_DYXE01000078.1"/>
</dbReference>
<dbReference type="Pfam" id="PF00149">
    <property type="entry name" value="Metallophos"/>
    <property type="match status" value="1"/>
</dbReference>
<dbReference type="InterPro" id="IPR029052">
    <property type="entry name" value="Metallo-depent_PP-like"/>
</dbReference>
<dbReference type="EMBL" id="DYXE01000078">
    <property type="protein sequence ID" value="HJH50403.1"/>
    <property type="molecule type" value="Genomic_DNA"/>
</dbReference>
<reference evidence="2" key="1">
    <citation type="journal article" date="2021" name="PeerJ">
        <title>Extensive microbial diversity within the chicken gut microbiome revealed by metagenomics and culture.</title>
        <authorList>
            <person name="Gilroy R."/>
            <person name="Ravi A."/>
            <person name="Getino M."/>
            <person name="Pursley I."/>
            <person name="Horton D.L."/>
            <person name="Alikhan N.F."/>
            <person name="Baker D."/>
            <person name="Gharbi K."/>
            <person name="Hall N."/>
            <person name="Watson M."/>
            <person name="Adriaenssens E.M."/>
            <person name="Foster-Nyarko E."/>
            <person name="Jarju S."/>
            <person name="Secka A."/>
            <person name="Antonio M."/>
            <person name="Oren A."/>
            <person name="Chaudhuri R.R."/>
            <person name="La Ragione R."/>
            <person name="Hildebrand F."/>
            <person name="Pallen M.J."/>
        </authorList>
    </citation>
    <scope>NUCLEOTIDE SEQUENCE</scope>
    <source>
        <strain evidence="2">USAMLcec4-12693</strain>
    </source>
</reference>